<evidence type="ECO:0000313" key="3">
    <source>
        <dbReference type="EMBL" id="KAA8569907.1"/>
    </source>
</evidence>
<dbReference type="EMBL" id="VICG01000007">
    <property type="protein sequence ID" value="KAA8569907.1"/>
    <property type="molecule type" value="Genomic_DNA"/>
</dbReference>
<keyword evidence="1" id="KW-0175">Coiled coil</keyword>
<organism evidence="3 4">
    <name type="scientific">Monilinia fructicola</name>
    <name type="common">Brown rot fungus</name>
    <name type="synonym">Ciboria fructicola</name>
    <dbReference type="NCBI Taxonomy" id="38448"/>
    <lineage>
        <taxon>Eukaryota</taxon>
        <taxon>Fungi</taxon>
        <taxon>Dikarya</taxon>
        <taxon>Ascomycota</taxon>
        <taxon>Pezizomycotina</taxon>
        <taxon>Leotiomycetes</taxon>
        <taxon>Helotiales</taxon>
        <taxon>Sclerotiniaceae</taxon>
        <taxon>Monilinia</taxon>
    </lineage>
</organism>
<sequence>MESRQSLTNQLCSPAHSTLGPRAQKDKTPTKDLTTLIKEHEAKISELNLRLSKMEQRTKDIEDALGGIDAIDPHAQSFETDVELWNQAAERIETGEQQRKSVDLVGKQKNMYRALGINPAGTGL</sequence>
<name>A0A5M9JME0_MONFR</name>
<evidence type="ECO:0000256" key="2">
    <source>
        <dbReference type="SAM" id="MobiDB-lite"/>
    </source>
</evidence>
<feature type="region of interest" description="Disordered" evidence="2">
    <location>
        <begin position="1"/>
        <end position="30"/>
    </location>
</feature>
<protein>
    <submittedName>
        <fullName evidence="3">Uncharacterized protein</fullName>
    </submittedName>
</protein>
<feature type="coiled-coil region" evidence="1">
    <location>
        <begin position="30"/>
        <end position="64"/>
    </location>
</feature>
<evidence type="ECO:0000256" key="1">
    <source>
        <dbReference type="SAM" id="Coils"/>
    </source>
</evidence>
<dbReference type="AlphaFoldDB" id="A0A5M9JME0"/>
<dbReference type="OrthoDB" id="3548212at2759"/>
<dbReference type="VEuPathDB" id="FungiDB:MFRU_005g00640"/>
<accession>A0A5M9JME0</accession>
<keyword evidence="4" id="KW-1185">Reference proteome</keyword>
<gene>
    <name evidence="3" type="ORF">EYC84_002248</name>
</gene>
<reference evidence="3 4" key="1">
    <citation type="submission" date="2019-06" db="EMBL/GenBank/DDBJ databases">
        <title>Genome Sequence of the Brown Rot Fungal Pathogen Monilinia fructicola.</title>
        <authorList>
            <person name="De Miccolis Angelini R.M."/>
            <person name="Landi L."/>
            <person name="Abate D."/>
            <person name="Pollastro S."/>
            <person name="Romanazzi G."/>
            <person name="Faretra F."/>
        </authorList>
    </citation>
    <scope>NUCLEOTIDE SEQUENCE [LARGE SCALE GENOMIC DNA]</scope>
    <source>
        <strain evidence="3 4">Mfrc123</strain>
    </source>
</reference>
<proteinExistence type="predicted"/>
<evidence type="ECO:0000313" key="4">
    <source>
        <dbReference type="Proteomes" id="UP000322873"/>
    </source>
</evidence>
<dbReference type="Proteomes" id="UP000322873">
    <property type="component" value="Unassembled WGS sequence"/>
</dbReference>
<comment type="caution">
    <text evidence="3">The sequence shown here is derived from an EMBL/GenBank/DDBJ whole genome shotgun (WGS) entry which is preliminary data.</text>
</comment>
<feature type="compositionally biased region" description="Polar residues" evidence="2">
    <location>
        <begin position="1"/>
        <end position="16"/>
    </location>
</feature>